<proteinExistence type="inferred from homology"/>
<feature type="non-terminal residue" evidence="5">
    <location>
        <position position="1"/>
    </location>
</feature>
<comment type="similarity">
    <text evidence="1">Belongs to the STEEP1 family.</text>
</comment>
<dbReference type="InterPro" id="IPR057965">
    <property type="entry name" value="STEEP1_dom"/>
</dbReference>
<sequence length="152" mass="16631">SSSPIHIYHCLCTHLVVATTTSLPSLARRSESSMDRAYILPLPPPPPTHDDSDSDIDAKPSASTAKPPNTHYALLLSTVLNKKTQIVMRTDGFEKRYLQLCGRCRLPIGYQLDWGQYGGKEGRREDAVYLLPGGLVSTEDMARGKDMSGSIG</sequence>
<dbReference type="GO" id="GO:0090158">
    <property type="term" value="P:endoplasmic reticulum membrane organization"/>
    <property type="evidence" value="ECO:0007669"/>
    <property type="project" value="TreeGrafter"/>
</dbReference>
<feature type="transmembrane region" description="Helical" evidence="3">
    <location>
        <begin position="6"/>
        <end position="27"/>
    </location>
</feature>
<dbReference type="Proteomes" id="UP000504636">
    <property type="component" value="Unplaced"/>
</dbReference>
<dbReference type="GO" id="GO:0005737">
    <property type="term" value="C:cytoplasm"/>
    <property type="evidence" value="ECO:0007669"/>
    <property type="project" value="GOC"/>
</dbReference>
<evidence type="ECO:0000259" key="4">
    <source>
        <dbReference type="Pfam" id="PF25809"/>
    </source>
</evidence>
<keyword evidence="3" id="KW-0472">Membrane</keyword>
<evidence type="ECO:0000313" key="7">
    <source>
        <dbReference type="RefSeq" id="XP_033572384.1"/>
    </source>
</evidence>
<feature type="non-terminal residue" evidence="5">
    <location>
        <position position="152"/>
    </location>
</feature>
<keyword evidence="3" id="KW-0812">Transmembrane</keyword>
<evidence type="ECO:0000256" key="3">
    <source>
        <dbReference type="SAM" id="Phobius"/>
    </source>
</evidence>
<accession>A0A6A6Y9Q0</accession>
<keyword evidence="3" id="KW-1133">Transmembrane helix</keyword>
<evidence type="ECO:0000256" key="2">
    <source>
        <dbReference type="SAM" id="MobiDB-lite"/>
    </source>
</evidence>
<feature type="domain" description="STEEP1" evidence="4">
    <location>
        <begin position="2"/>
        <end position="142"/>
    </location>
</feature>
<feature type="region of interest" description="Disordered" evidence="2">
    <location>
        <begin position="37"/>
        <end position="67"/>
    </location>
</feature>
<dbReference type="OrthoDB" id="418131at2759"/>
<organism evidence="5">
    <name type="scientific">Mytilinidion resinicola</name>
    <dbReference type="NCBI Taxonomy" id="574789"/>
    <lineage>
        <taxon>Eukaryota</taxon>
        <taxon>Fungi</taxon>
        <taxon>Dikarya</taxon>
        <taxon>Ascomycota</taxon>
        <taxon>Pezizomycotina</taxon>
        <taxon>Dothideomycetes</taxon>
        <taxon>Pleosporomycetidae</taxon>
        <taxon>Mytilinidiales</taxon>
        <taxon>Mytilinidiaceae</taxon>
        <taxon>Mytilinidion</taxon>
    </lineage>
</organism>
<name>A0A6A6Y9Q0_9PEZI</name>
<dbReference type="EMBL" id="MU003709">
    <property type="protein sequence ID" value="KAF2805420.1"/>
    <property type="molecule type" value="Genomic_DNA"/>
</dbReference>
<evidence type="ECO:0000313" key="5">
    <source>
        <dbReference type="EMBL" id="KAF2805420.1"/>
    </source>
</evidence>
<evidence type="ECO:0000313" key="6">
    <source>
        <dbReference type="Proteomes" id="UP000504636"/>
    </source>
</evidence>
<dbReference type="AlphaFoldDB" id="A0A6A6Y9Q0"/>
<reference evidence="7" key="3">
    <citation type="submission" date="2025-04" db="UniProtKB">
        <authorList>
            <consortium name="RefSeq"/>
        </authorList>
    </citation>
    <scope>IDENTIFICATION</scope>
    <source>
        <strain evidence="7">CBS 304.34</strain>
    </source>
</reference>
<dbReference type="PANTHER" id="PTHR46355:SF1">
    <property type="entry name" value="STING ER EXIT PROTEIN"/>
    <property type="match status" value="1"/>
</dbReference>
<dbReference type="InterPro" id="IPR029704">
    <property type="entry name" value="STEEP-like"/>
</dbReference>
<protein>
    <recommendedName>
        <fullName evidence="4">STEEP1 domain-containing protein</fullName>
    </recommendedName>
</protein>
<keyword evidence="6" id="KW-1185">Reference proteome</keyword>
<dbReference type="GeneID" id="54455677"/>
<dbReference type="PANTHER" id="PTHR46355">
    <property type="entry name" value="UPF0428 PROTEIN CXORF56"/>
    <property type="match status" value="1"/>
</dbReference>
<gene>
    <name evidence="5 7" type="ORF">BDZ99DRAFT_368853</name>
</gene>
<reference evidence="5 7" key="1">
    <citation type="journal article" date="2020" name="Stud. Mycol.">
        <title>101 Dothideomycetes genomes: a test case for predicting lifestyles and emergence of pathogens.</title>
        <authorList>
            <person name="Haridas S."/>
            <person name="Albert R."/>
            <person name="Binder M."/>
            <person name="Bloem J."/>
            <person name="Labutti K."/>
            <person name="Salamov A."/>
            <person name="Andreopoulos B."/>
            <person name="Baker S."/>
            <person name="Barry K."/>
            <person name="Bills G."/>
            <person name="Bluhm B."/>
            <person name="Cannon C."/>
            <person name="Castanera R."/>
            <person name="Culley D."/>
            <person name="Daum C."/>
            <person name="Ezra D."/>
            <person name="Gonzalez J."/>
            <person name="Henrissat B."/>
            <person name="Kuo A."/>
            <person name="Liang C."/>
            <person name="Lipzen A."/>
            <person name="Lutzoni F."/>
            <person name="Magnuson J."/>
            <person name="Mondo S."/>
            <person name="Nolan M."/>
            <person name="Ohm R."/>
            <person name="Pangilinan J."/>
            <person name="Park H.-J."/>
            <person name="Ramirez L."/>
            <person name="Alfaro M."/>
            <person name="Sun H."/>
            <person name="Tritt A."/>
            <person name="Yoshinaga Y."/>
            <person name="Zwiers L.-H."/>
            <person name="Turgeon B."/>
            <person name="Goodwin S."/>
            <person name="Spatafora J."/>
            <person name="Crous P."/>
            <person name="Grigoriev I."/>
        </authorList>
    </citation>
    <scope>NUCLEOTIDE SEQUENCE</scope>
    <source>
        <strain evidence="5 7">CBS 304.34</strain>
    </source>
</reference>
<dbReference type="Pfam" id="PF25809">
    <property type="entry name" value="STEEP1"/>
    <property type="match status" value="1"/>
</dbReference>
<evidence type="ECO:0000256" key="1">
    <source>
        <dbReference type="ARBA" id="ARBA00024205"/>
    </source>
</evidence>
<dbReference type="RefSeq" id="XP_033572384.1">
    <property type="nucleotide sequence ID" value="XM_033714784.1"/>
</dbReference>
<dbReference type="GO" id="GO:0006888">
    <property type="term" value="P:endoplasmic reticulum to Golgi vesicle-mediated transport"/>
    <property type="evidence" value="ECO:0007669"/>
    <property type="project" value="TreeGrafter"/>
</dbReference>
<reference evidence="7" key="2">
    <citation type="submission" date="2020-04" db="EMBL/GenBank/DDBJ databases">
        <authorList>
            <consortium name="NCBI Genome Project"/>
        </authorList>
    </citation>
    <scope>NUCLEOTIDE SEQUENCE</scope>
    <source>
        <strain evidence="7">CBS 304.34</strain>
    </source>
</reference>